<comment type="similarity">
    <text evidence="1">Belongs to the UPF0065 (bug) family.</text>
</comment>
<dbReference type="AlphaFoldDB" id="A0A2N4U056"/>
<proteinExistence type="inferred from homology"/>
<dbReference type="InterPro" id="IPR005064">
    <property type="entry name" value="BUG"/>
</dbReference>
<dbReference type="RefSeq" id="WP_102075446.1">
    <property type="nucleotide sequence ID" value="NZ_PDNW01000021.1"/>
</dbReference>
<organism evidence="3 4">
    <name type="scientific">Pollutimonas subterranea</name>
    <dbReference type="NCBI Taxonomy" id="2045210"/>
    <lineage>
        <taxon>Bacteria</taxon>
        <taxon>Pseudomonadati</taxon>
        <taxon>Pseudomonadota</taxon>
        <taxon>Betaproteobacteria</taxon>
        <taxon>Burkholderiales</taxon>
        <taxon>Alcaligenaceae</taxon>
        <taxon>Pollutimonas</taxon>
    </lineage>
</organism>
<dbReference type="CDD" id="cd07012">
    <property type="entry name" value="PBP2_Bug_TTT"/>
    <property type="match status" value="1"/>
</dbReference>
<dbReference type="PIRSF" id="PIRSF017082">
    <property type="entry name" value="YflP"/>
    <property type="match status" value="1"/>
</dbReference>
<dbReference type="OrthoDB" id="8678477at2"/>
<feature type="chain" id="PRO_5014606808" evidence="2">
    <location>
        <begin position="25"/>
        <end position="320"/>
    </location>
</feature>
<evidence type="ECO:0000256" key="2">
    <source>
        <dbReference type="SAM" id="SignalP"/>
    </source>
</evidence>
<dbReference type="Gene3D" id="3.40.190.150">
    <property type="entry name" value="Bordetella uptake gene, domain 1"/>
    <property type="match status" value="1"/>
</dbReference>
<dbReference type="Pfam" id="PF03401">
    <property type="entry name" value="TctC"/>
    <property type="match status" value="1"/>
</dbReference>
<evidence type="ECO:0000313" key="3">
    <source>
        <dbReference type="EMBL" id="PLC48398.1"/>
    </source>
</evidence>
<dbReference type="Proteomes" id="UP000234190">
    <property type="component" value="Unassembled WGS sequence"/>
</dbReference>
<dbReference type="EMBL" id="PDNW01000021">
    <property type="protein sequence ID" value="PLC48398.1"/>
    <property type="molecule type" value="Genomic_DNA"/>
</dbReference>
<evidence type="ECO:0000313" key="4">
    <source>
        <dbReference type="Proteomes" id="UP000234190"/>
    </source>
</evidence>
<dbReference type="PANTHER" id="PTHR42928:SF5">
    <property type="entry name" value="BLR1237 PROTEIN"/>
    <property type="match status" value="1"/>
</dbReference>
<dbReference type="PANTHER" id="PTHR42928">
    <property type="entry name" value="TRICARBOXYLATE-BINDING PROTEIN"/>
    <property type="match status" value="1"/>
</dbReference>
<comment type="caution">
    <text evidence="3">The sequence shown here is derived from an EMBL/GenBank/DDBJ whole genome shotgun (WGS) entry which is preliminary data.</text>
</comment>
<dbReference type="SUPFAM" id="SSF53850">
    <property type="entry name" value="Periplasmic binding protein-like II"/>
    <property type="match status" value="1"/>
</dbReference>
<gene>
    <name evidence="3" type="ORF">CR159_18515</name>
</gene>
<keyword evidence="4" id="KW-1185">Reference proteome</keyword>
<feature type="signal peptide" evidence="2">
    <location>
        <begin position="1"/>
        <end position="24"/>
    </location>
</feature>
<keyword evidence="2" id="KW-0732">Signal</keyword>
<sequence>MNKFETLVFAGLIASIAPVAAVQAQDVYPNKPITIIVPYGPGGTTDVVGRALGESLGRQLKQPVVIENKPGAAGSMGVIEMMNTKPDGYRLTMAPVGIFRQPYLQKTRYDPIRDLTYIASFLTYDFMVTVAADSPFKTINDMVSFAKKNPGGIEYGTPGRFTGNQVVLAKLGKDDGIKFVHVPYKGDSEAIASLLGGHTQVAVVTNSVLPFMQSGKVRVLATAADVRPEAFSHVPTMKEAGFNVEVPSPLGLAGPKGMPQDIVDKLDKAVKTAMSDPAFKKVLENYGVRTFYMDNQTYTKFAETTFKAEKDIIQSLGLND</sequence>
<dbReference type="Gene3D" id="3.40.190.10">
    <property type="entry name" value="Periplasmic binding protein-like II"/>
    <property type="match status" value="1"/>
</dbReference>
<protein>
    <submittedName>
        <fullName evidence="3">ABC transporter substrate-binding protein</fullName>
    </submittedName>
</protein>
<reference evidence="3 4" key="1">
    <citation type="submission" date="2017-10" db="EMBL/GenBank/DDBJ databases">
        <title>Two draft genome sequences of Pusillimonas sp. strains isolated from a nitrate- and radionuclide-contaminated groundwater in Russia.</title>
        <authorList>
            <person name="Grouzdev D.S."/>
            <person name="Tourova T.P."/>
            <person name="Goeva M.A."/>
            <person name="Babich T.L."/>
            <person name="Sokolova D.S."/>
            <person name="Abdullin R."/>
            <person name="Poltaraus A.B."/>
            <person name="Toshchakov S.V."/>
            <person name="Nazina T.N."/>
        </authorList>
    </citation>
    <scope>NUCLEOTIDE SEQUENCE [LARGE SCALE GENOMIC DNA]</scope>
    <source>
        <strain evidence="3 4">JR1/69-3-13</strain>
    </source>
</reference>
<dbReference type="InterPro" id="IPR042100">
    <property type="entry name" value="Bug_dom1"/>
</dbReference>
<name>A0A2N4U056_9BURK</name>
<accession>A0A2N4U056</accession>
<evidence type="ECO:0000256" key="1">
    <source>
        <dbReference type="ARBA" id="ARBA00006987"/>
    </source>
</evidence>